<dbReference type="GO" id="GO:0005886">
    <property type="term" value="C:plasma membrane"/>
    <property type="evidence" value="ECO:0007669"/>
    <property type="project" value="UniProtKB-SubCell"/>
</dbReference>
<sequence length="398" mass="42182">MDRVTKLTSPSLVVLATLGVIAALYLLKAILIPIALALVLACMLHPVTTLLRRVLPLSPTGAAVVLFLLTVLCGLYVASLTAESLVQAANTLPADIERLSGRISHRINDMIRDHPSMRGILPEPGTIDLLGDANRAMVIDSLSIGLADLSIRVAQGFFILILVLFLLAESDMLTTKVIRFFAASPGDANAAARILGRLTRQIRNYLVARTIINLGLGIVLALSLWVLNVKFPFALGLFAGLMNFIPYVGQMIGGGLPTLITLGQSGSIGDALIVAAVYLAAVGIEGYVVTPFVMGRSLDMNGTTVLIACLFWGFLWGLVGLILAMPIAVTMKLVFQTVPELNRWAELMSLDWKSPVAEDSAMGLSQDPLPDSPGPPGASTMVSEGIRPSSASAPAGRH</sequence>
<feature type="transmembrane region" description="Helical" evidence="9">
    <location>
        <begin position="12"/>
        <end position="42"/>
    </location>
</feature>
<feature type="transmembrane region" description="Helical" evidence="9">
    <location>
        <begin position="54"/>
        <end position="78"/>
    </location>
</feature>
<proteinExistence type="inferred from homology"/>
<dbReference type="KEGG" id="saci:Sinac_1536"/>
<evidence type="ECO:0000256" key="3">
    <source>
        <dbReference type="ARBA" id="ARBA00022448"/>
    </source>
</evidence>
<comment type="subcellular location">
    <subcellularLocation>
        <location evidence="1">Cell membrane</location>
        <topology evidence="1">Multi-pass membrane protein</topology>
    </subcellularLocation>
</comment>
<dbReference type="PANTHER" id="PTHR21716">
    <property type="entry name" value="TRANSMEMBRANE PROTEIN"/>
    <property type="match status" value="1"/>
</dbReference>
<gene>
    <name evidence="10" type="ordered locus">Sinac_1536</name>
</gene>
<dbReference type="InterPro" id="IPR002549">
    <property type="entry name" value="AI-2E-like"/>
</dbReference>
<keyword evidence="6 9" id="KW-1133">Transmembrane helix</keyword>
<feature type="transmembrane region" description="Helical" evidence="9">
    <location>
        <begin position="149"/>
        <end position="168"/>
    </location>
</feature>
<keyword evidence="7 9" id="KW-0472">Membrane</keyword>
<dbReference type="RefSeq" id="WP_015245085.1">
    <property type="nucleotide sequence ID" value="NC_019892.1"/>
</dbReference>
<dbReference type="HOGENOM" id="CLU_031275_0_1_0"/>
<evidence type="ECO:0000256" key="8">
    <source>
        <dbReference type="SAM" id="MobiDB-lite"/>
    </source>
</evidence>
<keyword evidence="3" id="KW-0813">Transport</keyword>
<reference evidence="10 11" key="1">
    <citation type="submission" date="2012-02" db="EMBL/GenBank/DDBJ databases">
        <title>Complete sequence of chromosome of Singulisphaera acidiphila DSM 18658.</title>
        <authorList>
            <consortium name="US DOE Joint Genome Institute (JGI-PGF)"/>
            <person name="Lucas S."/>
            <person name="Copeland A."/>
            <person name="Lapidus A."/>
            <person name="Glavina del Rio T."/>
            <person name="Dalin E."/>
            <person name="Tice H."/>
            <person name="Bruce D."/>
            <person name="Goodwin L."/>
            <person name="Pitluck S."/>
            <person name="Peters L."/>
            <person name="Ovchinnikova G."/>
            <person name="Chertkov O."/>
            <person name="Kyrpides N."/>
            <person name="Mavromatis K."/>
            <person name="Ivanova N."/>
            <person name="Brettin T."/>
            <person name="Detter J.C."/>
            <person name="Han C."/>
            <person name="Larimer F."/>
            <person name="Land M."/>
            <person name="Hauser L."/>
            <person name="Markowitz V."/>
            <person name="Cheng J.-F."/>
            <person name="Hugenholtz P."/>
            <person name="Woyke T."/>
            <person name="Wu D."/>
            <person name="Tindall B."/>
            <person name="Pomrenke H."/>
            <person name="Brambilla E."/>
            <person name="Klenk H.-P."/>
            <person name="Eisen J.A."/>
        </authorList>
    </citation>
    <scope>NUCLEOTIDE SEQUENCE [LARGE SCALE GENOMIC DNA]</scope>
    <source>
        <strain evidence="11">ATCC BAA-1392 / DSM 18658 / VKM B-2454 / MOB10</strain>
    </source>
</reference>
<evidence type="ECO:0000256" key="9">
    <source>
        <dbReference type="SAM" id="Phobius"/>
    </source>
</evidence>
<evidence type="ECO:0000256" key="1">
    <source>
        <dbReference type="ARBA" id="ARBA00004651"/>
    </source>
</evidence>
<evidence type="ECO:0000256" key="4">
    <source>
        <dbReference type="ARBA" id="ARBA00022475"/>
    </source>
</evidence>
<evidence type="ECO:0000313" key="10">
    <source>
        <dbReference type="EMBL" id="AGA25915.1"/>
    </source>
</evidence>
<feature type="region of interest" description="Disordered" evidence="8">
    <location>
        <begin position="359"/>
        <end position="398"/>
    </location>
</feature>
<keyword evidence="4" id="KW-1003">Cell membrane</keyword>
<dbReference type="eggNOG" id="COG0628">
    <property type="taxonomic scope" value="Bacteria"/>
</dbReference>
<feature type="transmembrane region" description="Helical" evidence="9">
    <location>
        <begin position="272"/>
        <end position="293"/>
    </location>
</feature>
<comment type="similarity">
    <text evidence="2">Belongs to the autoinducer-2 exporter (AI-2E) (TC 2.A.86) family.</text>
</comment>
<dbReference type="OrthoDB" id="9799225at2"/>
<feature type="transmembrane region" description="Helical" evidence="9">
    <location>
        <begin position="206"/>
        <end position="227"/>
    </location>
</feature>
<evidence type="ECO:0000256" key="2">
    <source>
        <dbReference type="ARBA" id="ARBA00009773"/>
    </source>
</evidence>
<keyword evidence="11" id="KW-1185">Reference proteome</keyword>
<dbReference type="PANTHER" id="PTHR21716:SF53">
    <property type="entry name" value="PERMEASE PERM-RELATED"/>
    <property type="match status" value="1"/>
</dbReference>
<evidence type="ECO:0000256" key="5">
    <source>
        <dbReference type="ARBA" id="ARBA00022692"/>
    </source>
</evidence>
<keyword evidence="5 9" id="KW-0812">Transmembrane</keyword>
<dbReference type="Pfam" id="PF01594">
    <property type="entry name" value="AI-2E_transport"/>
    <property type="match status" value="1"/>
</dbReference>
<feature type="transmembrane region" description="Helical" evidence="9">
    <location>
        <begin position="305"/>
        <end position="329"/>
    </location>
</feature>
<dbReference type="Proteomes" id="UP000010798">
    <property type="component" value="Chromosome"/>
</dbReference>
<evidence type="ECO:0000256" key="7">
    <source>
        <dbReference type="ARBA" id="ARBA00023136"/>
    </source>
</evidence>
<protein>
    <submittedName>
        <fullName evidence="10">Putative permease</fullName>
    </submittedName>
</protein>
<dbReference type="STRING" id="886293.Sinac_1536"/>
<organism evidence="10 11">
    <name type="scientific">Singulisphaera acidiphila (strain ATCC BAA-1392 / DSM 18658 / VKM B-2454 / MOB10)</name>
    <dbReference type="NCBI Taxonomy" id="886293"/>
    <lineage>
        <taxon>Bacteria</taxon>
        <taxon>Pseudomonadati</taxon>
        <taxon>Planctomycetota</taxon>
        <taxon>Planctomycetia</taxon>
        <taxon>Isosphaerales</taxon>
        <taxon>Isosphaeraceae</taxon>
        <taxon>Singulisphaera</taxon>
    </lineage>
</organism>
<accession>L0DAP6</accession>
<evidence type="ECO:0000256" key="6">
    <source>
        <dbReference type="ARBA" id="ARBA00022989"/>
    </source>
</evidence>
<name>L0DAP6_SINAD</name>
<dbReference type="AlphaFoldDB" id="L0DAP6"/>
<dbReference type="EMBL" id="CP003364">
    <property type="protein sequence ID" value="AGA25915.1"/>
    <property type="molecule type" value="Genomic_DNA"/>
</dbReference>
<evidence type="ECO:0000313" key="11">
    <source>
        <dbReference type="Proteomes" id="UP000010798"/>
    </source>
</evidence>
<feature type="transmembrane region" description="Helical" evidence="9">
    <location>
        <begin position="233"/>
        <end position="260"/>
    </location>
</feature>